<keyword evidence="1" id="KW-0812">Transmembrane</keyword>
<sequence length="262" mass="29816">MQKKRRLVFQIDNLYICVKDKVSETFYQFGVLVGRHPVWFSVVPLIVCLGLGCGILAINENVDTEKLFTPQDSRIYSDRQRLRDNFPDSTSWNFDAFGLSEVPTMAVLLFRRGGKDKVNTNTFETADVDIDQQQYNIFEEKAMDVIRGVIKKIEAIQIKKGGKTYTVLDICARNQDQCVFNGKSITSPSFKERVDNGTVPYPNYRDENGPSDLSFNLAGVKASATGVLVAARVLKVRYVIRTFLRGINYFFLSFVFESLEKK</sequence>
<dbReference type="PANTHER" id="PTHR10796:SF92">
    <property type="entry name" value="PATCHED-RELATED, ISOFORM A"/>
    <property type="match status" value="1"/>
</dbReference>
<accession>A0AAN9GDN2</accession>
<dbReference type="AlphaFoldDB" id="A0AAN9GDN2"/>
<evidence type="ECO:0000313" key="3">
    <source>
        <dbReference type="Proteomes" id="UP001374579"/>
    </source>
</evidence>
<proteinExistence type="predicted"/>
<dbReference type="PANTHER" id="PTHR10796">
    <property type="entry name" value="PATCHED-RELATED"/>
    <property type="match status" value="1"/>
</dbReference>
<reference evidence="2 3" key="1">
    <citation type="submission" date="2024-02" db="EMBL/GenBank/DDBJ databases">
        <title>Chromosome-scale genome assembly of the rough periwinkle Littorina saxatilis.</title>
        <authorList>
            <person name="De Jode A."/>
            <person name="Faria R."/>
            <person name="Formenti G."/>
            <person name="Sims Y."/>
            <person name="Smith T.P."/>
            <person name="Tracey A."/>
            <person name="Wood J.M.D."/>
            <person name="Zagrodzka Z.B."/>
            <person name="Johannesson K."/>
            <person name="Butlin R.K."/>
            <person name="Leder E.H."/>
        </authorList>
    </citation>
    <scope>NUCLEOTIDE SEQUENCE [LARGE SCALE GENOMIC DNA]</scope>
    <source>
        <strain evidence="2">Snail1</strain>
        <tissue evidence="2">Muscle</tissue>
    </source>
</reference>
<dbReference type="InterPro" id="IPR051697">
    <property type="entry name" value="Patched_domain-protein"/>
</dbReference>
<keyword evidence="1" id="KW-1133">Transmembrane helix</keyword>
<evidence type="ECO:0000313" key="2">
    <source>
        <dbReference type="EMBL" id="KAK7104477.1"/>
    </source>
</evidence>
<dbReference type="Proteomes" id="UP001374579">
    <property type="component" value="Unassembled WGS sequence"/>
</dbReference>
<dbReference type="GO" id="GO:0016020">
    <property type="term" value="C:membrane"/>
    <property type="evidence" value="ECO:0007669"/>
    <property type="project" value="TreeGrafter"/>
</dbReference>
<name>A0AAN9GDN2_9CAEN</name>
<organism evidence="2 3">
    <name type="scientific">Littorina saxatilis</name>
    <dbReference type="NCBI Taxonomy" id="31220"/>
    <lineage>
        <taxon>Eukaryota</taxon>
        <taxon>Metazoa</taxon>
        <taxon>Spiralia</taxon>
        <taxon>Lophotrochozoa</taxon>
        <taxon>Mollusca</taxon>
        <taxon>Gastropoda</taxon>
        <taxon>Caenogastropoda</taxon>
        <taxon>Littorinimorpha</taxon>
        <taxon>Littorinoidea</taxon>
        <taxon>Littorinidae</taxon>
        <taxon>Littorina</taxon>
    </lineage>
</organism>
<protein>
    <submittedName>
        <fullName evidence="2">Uncharacterized protein</fullName>
    </submittedName>
</protein>
<feature type="transmembrane region" description="Helical" evidence="1">
    <location>
        <begin position="38"/>
        <end position="58"/>
    </location>
</feature>
<dbReference type="EMBL" id="JBAMIC010000008">
    <property type="protein sequence ID" value="KAK7104477.1"/>
    <property type="molecule type" value="Genomic_DNA"/>
</dbReference>
<gene>
    <name evidence="2" type="ORF">V1264_019186</name>
</gene>
<keyword evidence="1" id="KW-0472">Membrane</keyword>
<evidence type="ECO:0000256" key="1">
    <source>
        <dbReference type="SAM" id="Phobius"/>
    </source>
</evidence>
<comment type="caution">
    <text evidence="2">The sequence shown here is derived from an EMBL/GenBank/DDBJ whole genome shotgun (WGS) entry which is preliminary data.</text>
</comment>
<keyword evidence="3" id="KW-1185">Reference proteome</keyword>